<proteinExistence type="predicted"/>
<dbReference type="OrthoDB" id="27483at2759"/>
<protein>
    <submittedName>
        <fullName evidence="2">Uncharacterized protein</fullName>
    </submittedName>
</protein>
<feature type="compositionally biased region" description="Polar residues" evidence="1">
    <location>
        <begin position="907"/>
        <end position="925"/>
    </location>
</feature>
<feature type="compositionally biased region" description="Acidic residues" evidence="1">
    <location>
        <begin position="1"/>
        <end position="21"/>
    </location>
</feature>
<reference evidence="2" key="1">
    <citation type="journal article" date="2020" name="Stud. Mycol.">
        <title>101 Dothideomycetes genomes: a test case for predicting lifestyles and emergence of pathogens.</title>
        <authorList>
            <person name="Haridas S."/>
            <person name="Albert R."/>
            <person name="Binder M."/>
            <person name="Bloem J."/>
            <person name="Labutti K."/>
            <person name="Salamov A."/>
            <person name="Andreopoulos B."/>
            <person name="Baker S."/>
            <person name="Barry K."/>
            <person name="Bills G."/>
            <person name="Bluhm B."/>
            <person name="Cannon C."/>
            <person name="Castanera R."/>
            <person name="Culley D."/>
            <person name="Daum C."/>
            <person name="Ezra D."/>
            <person name="Gonzalez J."/>
            <person name="Henrissat B."/>
            <person name="Kuo A."/>
            <person name="Liang C."/>
            <person name="Lipzen A."/>
            <person name="Lutzoni F."/>
            <person name="Magnuson J."/>
            <person name="Mondo S."/>
            <person name="Nolan M."/>
            <person name="Ohm R."/>
            <person name="Pangilinan J."/>
            <person name="Park H.-J."/>
            <person name="Ramirez L."/>
            <person name="Alfaro M."/>
            <person name="Sun H."/>
            <person name="Tritt A."/>
            <person name="Yoshinaga Y."/>
            <person name="Zwiers L.-H."/>
            <person name="Turgeon B."/>
            <person name="Goodwin S."/>
            <person name="Spatafora J."/>
            <person name="Crous P."/>
            <person name="Grigoriev I."/>
        </authorList>
    </citation>
    <scope>NUCLEOTIDE SEQUENCE</scope>
    <source>
        <strain evidence="2">CBS 175.79</strain>
    </source>
</reference>
<dbReference type="GeneID" id="54288757"/>
<evidence type="ECO:0000256" key="1">
    <source>
        <dbReference type="SAM" id="MobiDB-lite"/>
    </source>
</evidence>
<accession>A0A6A5XAP8</accession>
<gene>
    <name evidence="2" type="ORF">BU24DRAFT_455199</name>
</gene>
<sequence>MSDEEYDSEDFDREDDDSEPDYEFRRRNQSPEVVAAPNLRSFKSQLRGCLDRIEHEGTFSAIHHYQSYTPPGLFLDALGSVGLPLSIRDAEAIKQACLSSNSGPLPMDDIWEVGFECKNPEWEAQLDTYINRTVELLGFARSIWAVPRRTLLCGVNAFANGELPDNTETRGKCGTLLICLPSEHTGGNIEVSHHDERCNFATSATSAFGLTVLAWHSDVSSKVQRITSGYRLALEYDLVRNVSEGPEQTATSLSTRHNELQQILQQWQDAPNFPDILLYPLKRKYTDLALQSLQGGDAAKARYLDHVCKSNGFLWFLGRLTRTETVIDEEPDIPMKHSLHQVVTPLGEAVELSRIIDISHIVTEDLYRGRQSDNEVGSDFEYDMPRKLTIQHHDNVVLVLVDRAKLLQKERILDCTNSASLLSYFKICNNELVPLELRESLMQTFLQAAIEMLFKALKGVLSVMDHNGLVHEDRAISEMKQVIVGSIKHSALVGRSEAICSILAPALRNPVFWASLSNPLAKVIKEQIYIDFVKRGAGVFDAWFSYLPDVRTFVDVNNIRTFLDQVAQQIPTTSSVSHQEFRERKLTDLLRNIQDYSESDVNAILSLIDSRAVPPRVYYDVVIPTLARGNRAALSLFLERFGCKSVDEHWRPTVQATFKSLLETSMTTLKARHADLKDQNVHVTGNTTISSRTYVTRLIEILRTTLHLKLQSEARLLMEVAFSDVPDLKSPIWSDWTTIFDIQKGLFHVMEQYDYEPLNMAAAYYSRTSFANCVESLALKRPRPPVDWSRGQVYPCSGSCLQCRDLNHFLGDPVQPQAIFGYPMQARKHIEFKLNGQYCECVTDKDFKPHRFIVTKTDGRYRELQTRWITEVDRLRERLTSLVNPFGLKVLGASYVQALFDRLDNASISQPGPTMEQEAQSNPHGQLSGPLQPPASVSGPQGYHSPLPGPSNIPVHTAASSSSHAGVKRRFDGTH</sequence>
<evidence type="ECO:0000313" key="2">
    <source>
        <dbReference type="EMBL" id="KAF2010032.1"/>
    </source>
</evidence>
<dbReference type="PANTHER" id="PTHR33099:SF7">
    <property type="entry name" value="MYND-TYPE DOMAIN-CONTAINING PROTEIN"/>
    <property type="match status" value="1"/>
</dbReference>
<dbReference type="EMBL" id="ML978077">
    <property type="protein sequence ID" value="KAF2010032.1"/>
    <property type="molecule type" value="Genomic_DNA"/>
</dbReference>
<name>A0A6A5XAP8_9PLEO</name>
<dbReference type="Proteomes" id="UP000799778">
    <property type="component" value="Unassembled WGS sequence"/>
</dbReference>
<evidence type="ECO:0000313" key="3">
    <source>
        <dbReference type="Proteomes" id="UP000799778"/>
    </source>
</evidence>
<dbReference type="RefSeq" id="XP_033378371.1">
    <property type="nucleotide sequence ID" value="XM_033531360.1"/>
</dbReference>
<dbReference type="PANTHER" id="PTHR33099">
    <property type="entry name" value="FE2OG DIOXYGENASE DOMAIN-CONTAINING PROTEIN"/>
    <property type="match status" value="1"/>
</dbReference>
<feature type="region of interest" description="Disordered" evidence="1">
    <location>
        <begin position="907"/>
        <end position="975"/>
    </location>
</feature>
<feature type="region of interest" description="Disordered" evidence="1">
    <location>
        <begin position="1"/>
        <end position="30"/>
    </location>
</feature>
<dbReference type="AlphaFoldDB" id="A0A6A5XAP8"/>
<keyword evidence="3" id="KW-1185">Reference proteome</keyword>
<organism evidence="2 3">
    <name type="scientific">Aaosphaeria arxii CBS 175.79</name>
    <dbReference type="NCBI Taxonomy" id="1450172"/>
    <lineage>
        <taxon>Eukaryota</taxon>
        <taxon>Fungi</taxon>
        <taxon>Dikarya</taxon>
        <taxon>Ascomycota</taxon>
        <taxon>Pezizomycotina</taxon>
        <taxon>Dothideomycetes</taxon>
        <taxon>Pleosporomycetidae</taxon>
        <taxon>Pleosporales</taxon>
        <taxon>Pleosporales incertae sedis</taxon>
        <taxon>Aaosphaeria</taxon>
    </lineage>
</organism>